<protein>
    <submittedName>
        <fullName evidence="1">Uncharacterized protein</fullName>
    </submittedName>
</protein>
<dbReference type="EMBL" id="JAAOLE020000001">
    <property type="protein sequence ID" value="NVI48237.1"/>
    <property type="molecule type" value="Genomic_DNA"/>
</dbReference>
<proteinExistence type="predicted"/>
<comment type="caution">
    <text evidence="1">The sequence shown here is derived from an EMBL/GenBank/DDBJ whole genome shotgun (WGS) entry which is preliminary data.</text>
</comment>
<dbReference type="AlphaFoldDB" id="A0A974A505"/>
<gene>
    <name evidence="1" type="ORF">HAP48_036145</name>
</gene>
<evidence type="ECO:0000313" key="1">
    <source>
        <dbReference type="EMBL" id="NVI48237.1"/>
    </source>
</evidence>
<sequence>MEAHPELFIQGIVWTYKRKDDGEDPPEWKVAPENAKHLAERGYKLLDALQVTPGHNDLGELKTDFLAKWVKTVRETCSQLARAEIAHICLGKLLAHAPADDEGIWPCEPVRDVMEDIQSEKISQGVCTGLYNLREGRGRTRAAAG</sequence>
<name>A0A974A505_9BRAD</name>
<organism evidence="1">
    <name type="scientific">Bradyrhizobium septentrionale</name>
    <dbReference type="NCBI Taxonomy" id="1404411"/>
    <lineage>
        <taxon>Bacteria</taxon>
        <taxon>Pseudomonadati</taxon>
        <taxon>Pseudomonadota</taxon>
        <taxon>Alphaproteobacteria</taxon>
        <taxon>Hyphomicrobiales</taxon>
        <taxon>Nitrobacteraceae</taxon>
        <taxon>Bradyrhizobium</taxon>
    </lineage>
</organism>
<dbReference type="RefSeq" id="WP_166214505.1">
    <property type="nucleotide sequence ID" value="NZ_CP088285.1"/>
</dbReference>
<accession>A0A974A505</accession>
<reference evidence="1" key="1">
    <citation type="submission" date="2020-06" db="EMBL/GenBank/DDBJ databases">
        <title>Whole Genome Sequence of Bradyrhizobium sp. Strain 1S1.</title>
        <authorList>
            <person name="Bromfield E.S.P."/>
            <person name="Cloutier S."/>
        </authorList>
    </citation>
    <scope>NUCLEOTIDE SEQUENCE [LARGE SCALE GENOMIC DNA]</scope>
    <source>
        <strain evidence="1">1S1</strain>
    </source>
</reference>